<dbReference type="GO" id="GO:0003887">
    <property type="term" value="F:DNA-directed DNA polymerase activity"/>
    <property type="evidence" value="ECO:0007669"/>
    <property type="project" value="InterPro"/>
</dbReference>
<evidence type="ECO:0000259" key="2">
    <source>
        <dbReference type="Pfam" id="PF01051"/>
    </source>
</evidence>
<evidence type="ECO:0000313" key="3">
    <source>
        <dbReference type="EMBL" id="SCZ85059.1"/>
    </source>
</evidence>
<accession>A0A1G5SF63</accession>
<dbReference type="RefSeq" id="WP_090285024.1">
    <property type="nucleotide sequence ID" value="NZ_FMWO01000040.1"/>
</dbReference>
<dbReference type="Pfam" id="PF01051">
    <property type="entry name" value="Rep3_N"/>
    <property type="match status" value="1"/>
</dbReference>
<comment type="similarity">
    <text evidence="1">Belongs to the initiator RepB protein family.</text>
</comment>
<dbReference type="InterPro" id="IPR036388">
    <property type="entry name" value="WH-like_DNA-bd_sf"/>
</dbReference>
<dbReference type="InterPro" id="IPR000525">
    <property type="entry name" value="Initiator_Rep_WH1"/>
</dbReference>
<dbReference type="AlphaFoldDB" id="A0A1G5SF63"/>
<dbReference type="Pfam" id="PF21205">
    <property type="entry name" value="Rep3_C"/>
    <property type="match status" value="1"/>
</dbReference>
<evidence type="ECO:0000313" key="4">
    <source>
        <dbReference type="Proteomes" id="UP000198729"/>
    </source>
</evidence>
<dbReference type="InterPro" id="IPR036390">
    <property type="entry name" value="WH_DNA-bd_sf"/>
</dbReference>
<dbReference type="STRING" id="51642.NSMM_330079"/>
<dbReference type="OrthoDB" id="9122127at2"/>
<keyword evidence="4" id="KW-1185">Reference proteome</keyword>
<proteinExistence type="inferred from homology"/>
<feature type="domain" description="Initiator Rep protein WH1" evidence="2">
    <location>
        <begin position="9"/>
        <end position="152"/>
    </location>
</feature>
<evidence type="ECO:0000256" key="1">
    <source>
        <dbReference type="ARBA" id="ARBA00038283"/>
    </source>
</evidence>
<dbReference type="Proteomes" id="UP000198729">
    <property type="component" value="Unassembled WGS sequence"/>
</dbReference>
<dbReference type="SUPFAM" id="SSF46785">
    <property type="entry name" value="Winged helix' DNA-binding domain"/>
    <property type="match status" value="2"/>
</dbReference>
<sequence>MTQMLTRSLKKHVAAVHVSGKLSLLKRKIANVLLLNAYDNLPYADEHSISLQDLADIAGFNSKDFELLKEAFRDLAKTTVEWNILSSDGNEDWTVSTLLSRATIRKGRGVCLYAYDRELSKKLYHPDMYARINLTIQRKFKSGYALVLYENCARFRSVKTTGWIAVEDWRRLFGVEPDEYREFKDFSKRVLKPAIAEVNQESDLEVEADYRRQDRKISQIRFTIGEQKQVDQLALDQLKGKNVSTILERLSVAGISKSITRKLILEHDEKRILRNLDYVEKELRSGKRITNVGGYTVKAIQSDFGLAEIERQRQLKLKRNEAARKINAQTKIEKNNAIAHKAAALKLEADFEALCETAKQTLIEQTLANFSEGDYLFKEYKQRGLKSVLFYKAVLGLFKQQQSA</sequence>
<dbReference type="GO" id="GO:0006270">
    <property type="term" value="P:DNA replication initiation"/>
    <property type="evidence" value="ECO:0007669"/>
    <property type="project" value="InterPro"/>
</dbReference>
<protein>
    <submittedName>
        <fullName evidence="3">Replication initiation protein RepB (Modular protein)</fullName>
    </submittedName>
</protein>
<organism evidence="3 4">
    <name type="scientific">Nitrosomonas mobilis</name>
    <dbReference type="NCBI Taxonomy" id="51642"/>
    <lineage>
        <taxon>Bacteria</taxon>
        <taxon>Pseudomonadati</taxon>
        <taxon>Pseudomonadota</taxon>
        <taxon>Betaproteobacteria</taxon>
        <taxon>Nitrosomonadales</taxon>
        <taxon>Nitrosomonadaceae</taxon>
        <taxon>Nitrosomonas</taxon>
    </lineage>
</organism>
<dbReference type="Gene3D" id="1.10.10.10">
    <property type="entry name" value="Winged helix-like DNA-binding domain superfamily/Winged helix DNA-binding domain"/>
    <property type="match status" value="1"/>
</dbReference>
<reference evidence="3 4" key="1">
    <citation type="submission" date="2016-10" db="EMBL/GenBank/DDBJ databases">
        <authorList>
            <person name="de Groot N.N."/>
        </authorList>
    </citation>
    <scope>NUCLEOTIDE SEQUENCE [LARGE SCALE GENOMIC DNA]</scope>
    <source>
        <strain evidence="3">1</strain>
    </source>
</reference>
<dbReference type="EMBL" id="FMWO01000040">
    <property type="protein sequence ID" value="SCZ85059.1"/>
    <property type="molecule type" value="Genomic_DNA"/>
</dbReference>
<name>A0A1G5SF63_9PROT</name>
<gene>
    <name evidence="3" type="ORF">NSMM_330079</name>
</gene>